<gene>
    <name evidence="2" type="ORF">DDK22_02050</name>
</gene>
<proteinExistence type="predicted"/>
<feature type="region of interest" description="Disordered" evidence="1">
    <location>
        <begin position="156"/>
        <end position="189"/>
    </location>
</feature>
<evidence type="ECO:0000313" key="2">
    <source>
        <dbReference type="EMBL" id="RCJ10013.1"/>
    </source>
</evidence>
<feature type="compositionally biased region" description="Polar residues" evidence="1">
    <location>
        <begin position="160"/>
        <end position="189"/>
    </location>
</feature>
<protein>
    <submittedName>
        <fullName evidence="2">Uncharacterized protein</fullName>
    </submittedName>
</protein>
<dbReference type="Proteomes" id="UP000253501">
    <property type="component" value="Unassembled WGS sequence"/>
</dbReference>
<comment type="caution">
    <text evidence="2">The sequence shown here is derived from an EMBL/GenBank/DDBJ whole genome shotgun (WGS) entry which is preliminary data.</text>
</comment>
<reference evidence="2 3" key="1">
    <citation type="submission" date="2018-04" db="EMBL/GenBank/DDBJ databases">
        <title>Cupriavidus necator CR12 genome sequencing and assembly.</title>
        <authorList>
            <person name="Ben Fekih I."/>
            <person name="Mazhar H.S."/>
            <person name="Bello S.K."/>
            <person name="Rensing C."/>
        </authorList>
    </citation>
    <scope>NUCLEOTIDE SEQUENCE [LARGE SCALE GENOMIC DNA]</scope>
    <source>
        <strain evidence="2 3">CR12</strain>
    </source>
</reference>
<evidence type="ECO:0000256" key="1">
    <source>
        <dbReference type="SAM" id="MobiDB-lite"/>
    </source>
</evidence>
<dbReference type="AlphaFoldDB" id="A0A367PQZ2"/>
<accession>A0A367PQZ2</accession>
<organism evidence="2 3">
    <name type="scientific">Cupriavidus necator</name>
    <name type="common">Alcaligenes eutrophus</name>
    <name type="synonym">Ralstonia eutropha</name>
    <dbReference type="NCBI Taxonomy" id="106590"/>
    <lineage>
        <taxon>Bacteria</taxon>
        <taxon>Pseudomonadati</taxon>
        <taxon>Pseudomonadota</taxon>
        <taxon>Betaproteobacteria</taxon>
        <taxon>Burkholderiales</taxon>
        <taxon>Burkholderiaceae</taxon>
        <taxon>Cupriavidus</taxon>
    </lineage>
</organism>
<dbReference type="RefSeq" id="WP_114130464.1">
    <property type="nucleotide sequence ID" value="NZ_CP068435.1"/>
</dbReference>
<name>A0A367PQZ2_CUPNE</name>
<sequence>MLRQGDLAGAREEAARGDQVCVGQNTEKLAEVHKTIEQQEAKIQRECTVATRPVAAMLSAHRLTAATNALDRLPNACAELDVTAELRQQIQRAAVTTEAINERIKAAMSEGNADGVRQLIAELEQIDRENSFLPQWRAEVVRLVAAQAPAVAVQLPTASPEAQTAPRLQTTTPPSANTISGNAPTPNPQNDMARQFLAEAESALAQKRFDAARTFTESARRLDPNNPRVRALTRAIQERERQVLHDETTIN</sequence>
<evidence type="ECO:0000313" key="3">
    <source>
        <dbReference type="Proteomes" id="UP000253501"/>
    </source>
</evidence>
<dbReference type="EMBL" id="QDHA01000006">
    <property type="protein sequence ID" value="RCJ10013.1"/>
    <property type="molecule type" value="Genomic_DNA"/>
</dbReference>